<feature type="transmembrane region" description="Helical" evidence="1">
    <location>
        <begin position="12"/>
        <end position="33"/>
    </location>
</feature>
<keyword evidence="1" id="KW-0812">Transmembrane</keyword>
<sequence>MKLNLLKVKNKMLIGFSVFYFGSIIGSLMGAFIERRGRLIEFLLGRSYCVNCKSYIPIYYNIPIFSYIFLRGKCHNCKEKIPIYNLFYEITMGSLFLIVFINKGLSIEFFLRAIQITILLTIAFTDLKIQYIYTFDLVLLLISEVIYKYMKNQNVFKGLYPMVMLLVIFLLIYFISGGIGEGDIYLGAISGFFTNNLYEGFILFRNSFIIAALVAIILLILKRKKKEDAIAFAPYIVIGIIKEIL</sequence>
<feature type="transmembrane region" description="Helical" evidence="1">
    <location>
        <begin position="200"/>
        <end position="221"/>
    </location>
</feature>
<organism evidence="3 4">
    <name type="scientific">Anaerosphaera multitolerans</name>
    <dbReference type="NCBI Taxonomy" id="2487351"/>
    <lineage>
        <taxon>Bacteria</taxon>
        <taxon>Bacillati</taxon>
        <taxon>Bacillota</taxon>
        <taxon>Tissierellia</taxon>
        <taxon>Tissierellales</taxon>
        <taxon>Peptoniphilaceae</taxon>
        <taxon>Anaerosphaera</taxon>
    </lineage>
</organism>
<reference evidence="3 4" key="1">
    <citation type="submission" date="2018-11" db="EMBL/GenBank/DDBJ databases">
        <title>Genome sequencing and assembly of Anaerosphaera sp. nov., GS7-6-2.</title>
        <authorList>
            <person name="Rettenmaier R."/>
            <person name="Liebl W."/>
            <person name="Zverlov V."/>
        </authorList>
    </citation>
    <scope>NUCLEOTIDE SEQUENCE [LARGE SCALE GENOMIC DNA]</scope>
    <source>
        <strain evidence="3 4">GS7-6-2</strain>
    </source>
</reference>
<evidence type="ECO:0000256" key="1">
    <source>
        <dbReference type="SAM" id="Phobius"/>
    </source>
</evidence>
<keyword evidence="4" id="KW-1185">Reference proteome</keyword>
<protein>
    <submittedName>
        <fullName evidence="3">Prepilin peptidase</fullName>
    </submittedName>
</protein>
<evidence type="ECO:0000259" key="2">
    <source>
        <dbReference type="Pfam" id="PF06750"/>
    </source>
</evidence>
<dbReference type="OrthoDB" id="9789291at2"/>
<accession>A0A437S8Z5</accession>
<keyword evidence="1" id="KW-1133">Transmembrane helix</keyword>
<feature type="domain" description="Prepilin peptidase A24 N-terminal" evidence="2">
    <location>
        <begin position="21"/>
        <end position="101"/>
    </location>
</feature>
<feature type="transmembrane region" description="Helical" evidence="1">
    <location>
        <begin position="131"/>
        <end position="147"/>
    </location>
</feature>
<dbReference type="GO" id="GO:0005886">
    <property type="term" value="C:plasma membrane"/>
    <property type="evidence" value="ECO:0007669"/>
    <property type="project" value="TreeGrafter"/>
</dbReference>
<dbReference type="PANTHER" id="PTHR30487">
    <property type="entry name" value="TYPE 4 PREPILIN-LIKE PROTEINS LEADER PEPTIDE-PROCESSING ENZYME"/>
    <property type="match status" value="1"/>
</dbReference>
<dbReference type="AlphaFoldDB" id="A0A437S8Z5"/>
<name>A0A437S8Z5_9FIRM</name>
<feature type="transmembrane region" description="Helical" evidence="1">
    <location>
        <begin position="159"/>
        <end position="180"/>
    </location>
</feature>
<dbReference type="EMBL" id="RLIH01000003">
    <property type="protein sequence ID" value="RVU55307.1"/>
    <property type="molecule type" value="Genomic_DNA"/>
</dbReference>
<dbReference type="Pfam" id="PF06750">
    <property type="entry name" value="A24_N_bact"/>
    <property type="match status" value="1"/>
</dbReference>
<dbReference type="InterPro" id="IPR050882">
    <property type="entry name" value="Prepilin_peptidase/N-MTase"/>
</dbReference>
<proteinExistence type="predicted"/>
<dbReference type="Proteomes" id="UP000288812">
    <property type="component" value="Unassembled WGS sequence"/>
</dbReference>
<gene>
    <name evidence="3" type="ORF">EF514_03280</name>
</gene>
<dbReference type="GO" id="GO:0006465">
    <property type="term" value="P:signal peptide processing"/>
    <property type="evidence" value="ECO:0007669"/>
    <property type="project" value="TreeGrafter"/>
</dbReference>
<feature type="transmembrane region" description="Helical" evidence="1">
    <location>
        <begin position="54"/>
        <end position="70"/>
    </location>
</feature>
<feature type="transmembrane region" description="Helical" evidence="1">
    <location>
        <begin position="82"/>
        <end position="102"/>
    </location>
</feature>
<comment type="caution">
    <text evidence="3">The sequence shown here is derived from an EMBL/GenBank/DDBJ whole genome shotgun (WGS) entry which is preliminary data.</text>
</comment>
<evidence type="ECO:0000313" key="4">
    <source>
        <dbReference type="Proteomes" id="UP000288812"/>
    </source>
</evidence>
<dbReference type="InterPro" id="IPR010627">
    <property type="entry name" value="Prepilin_pept_A24_N"/>
</dbReference>
<dbReference type="GO" id="GO:0004190">
    <property type="term" value="F:aspartic-type endopeptidase activity"/>
    <property type="evidence" value="ECO:0007669"/>
    <property type="project" value="TreeGrafter"/>
</dbReference>
<dbReference type="PANTHER" id="PTHR30487:SF0">
    <property type="entry name" value="PREPILIN LEADER PEPTIDASE_N-METHYLTRANSFERASE-RELATED"/>
    <property type="match status" value="1"/>
</dbReference>
<keyword evidence="1" id="KW-0472">Membrane</keyword>
<evidence type="ECO:0000313" key="3">
    <source>
        <dbReference type="EMBL" id="RVU55307.1"/>
    </source>
</evidence>